<reference evidence="2" key="1">
    <citation type="submission" date="2017-01" db="EMBL/GenBank/DDBJ databases">
        <authorList>
            <person name="Varghese N."/>
            <person name="Submissions S."/>
        </authorList>
    </citation>
    <scope>NUCLEOTIDE SEQUENCE [LARGE SCALE GENOMIC DNA]</scope>
    <source>
        <strain evidence="2">3bp</strain>
    </source>
</reference>
<keyword evidence="2" id="KW-1185">Reference proteome</keyword>
<dbReference type="EMBL" id="FTMI01000009">
    <property type="protein sequence ID" value="SIQ84482.1"/>
    <property type="molecule type" value="Genomic_DNA"/>
</dbReference>
<protein>
    <recommendedName>
        <fullName evidence="3">Sortase family protein</fullName>
    </recommendedName>
</protein>
<organism evidence="1 2">
    <name type="scientific">Cellulosimicrobium aquatile</name>
    <dbReference type="NCBI Taxonomy" id="1612203"/>
    <lineage>
        <taxon>Bacteria</taxon>
        <taxon>Bacillati</taxon>
        <taxon>Actinomycetota</taxon>
        <taxon>Actinomycetes</taxon>
        <taxon>Micrococcales</taxon>
        <taxon>Promicromonosporaceae</taxon>
        <taxon>Cellulosimicrobium</taxon>
    </lineage>
</organism>
<evidence type="ECO:0000313" key="2">
    <source>
        <dbReference type="Proteomes" id="UP000186235"/>
    </source>
</evidence>
<proteinExistence type="predicted"/>
<sequence length="210" mass="21482">MSRAVRALLGAVVVLALAGAAVLTATVLGGGDRCDAALRDLDGRCVVLDAPPSAAAADLRPTGGRFEAPAQGLDVPLTAMPGTRAVLDPPTFTEAFVLADPDRTSASGVRPLVVAMHAVRDGRAPGNAFFEPGAPDPAVTVAPGDPLRVDGVAYVVERTEVLTKDAAAASPEIWSRLPDGGQRLVVLTCLQRAGVTGAARENVVVHAVRR</sequence>
<evidence type="ECO:0008006" key="3">
    <source>
        <dbReference type="Google" id="ProtNLM"/>
    </source>
</evidence>
<gene>
    <name evidence="1" type="ORF">SAMN05518682_3806</name>
</gene>
<dbReference type="AlphaFoldDB" id="A0A1N6W3C4"/>
<evidence type="ECO:0000313" key="1">
    <source>
        <dbReference type="EMBL" id="SIQ84482.1"/>
    </source>
</evidence>
<dbReference type="Proteomes" id="UP000186235">
    <property type="component" value="Unassembled WGS sequence"/>
</dbReference>
<name>A0A1N6W3C4_9MICO</name>
<accession>A0A1N6W3C4</accession>